<dbReference type="GO" id="GO:0098542">
    <property type="term" value="P:defense response to other organism"/>
    <property type="evidence" value="ECO:0007669"/>
    <property type="project" value="TreeGrafter"/>
</dbReference>
<evidence type="ECO:0000256" key="3">
    <source>
        <dbReference type="ARBA" id="ARBA00022821"/>
    </source>
</evidence>
<dbReference type="EMBL" id="JAAMPC010000011">
    <property type="protein sequence ID" value="KAG2284224.1"/>
    <property type="molecule type" value="Genomic_DNA"/>
</dbReference>
<protein>
    <recommendedName>
        <fullName evidence="8">NB-ARC domain-containing protein</fullName>
    </recommendedName>
</protein>
<proteinExistence type="predicted"/>
<dbReference type="PRINTS" id="PR00364">
    <property type="entry name" value="DISEASERSIST"/>
</dbReference>
<evidence type="ECO:0000256" key="1">
    <source>
        <dbReference type="ARBA" id="ARBA00022737"/>
    </source>
</evidence>
<organism evidence="6 7">
    <name type="scientific">Brassica carinata</name>
    <name type="common">Ethiopian mustard</name>
    <name type="synonym">Abyssinian cabbage</name>
    <dbReference type="NCBI Taxonomy" id="52824"/>
    <lineage>
        <taxon>Eukaryota</taxon>
        <taxon>Viridiplantae</taxon>
        <taxon>Streptophyta</taxon>
        <taxon>Embryophyta</taxon>
        <taxon>Tracheophyta</taxon>
        <taxon>Spermatophyta</taxon>
        <taxon>Magnoliopsida</taxon>
        <taxon>eudicotyledons</taxon>
        <taxon>Gunneridae</taxon>
        <taxon>Pentapetalae</taxon>
        <taxon>rosids</taxon>
        <taxon>malvids</taxon>
        <taxon>Brassicales</taxon>
        <taxon>Brassicaceae</taxon>
        <taxon>Brassiceae</taxon>
        <taxon>Brassica</taxon>
    </lineage>
</organism>
<dbReference type="InterPro" id="IPR002182">
    <property type="entry name" value="NB-ARC"/>
</dbReference>
<dbReference type="CDD" id="cd14798">
    <property type="entry name" value="RX-CC_like"/>
    <property type="match status" value="1"/>
</dbReference>
<dbReference type="InterPro" id="IPR044974">
    <property type="entry name" value="Disease_R_plants"/>
</dbReference>
<evidence type="ECO:0008006" key="8">
    <source>
        <dbReference type="Google" id="ProtNLM"/>
    </source>
</evidence>
<keyword evidence="7" id="KW-1185">Reference proteome</keyword>
<dbReference type="Pfam" id="PF18052">
    <property type="entry name" value="Rx_N"/>
    <property type="match status" value="1"/>
</dbReference>
<gene>
    <name evidence="6" type="ORF">Bca52824_055444</name>
</gene>
<keyword evidence="1" id="KW-0677">Repeat</keyword>
<dbReference type="Gene3D" id="1.20.5.4130">
    <property type="match status" value="1"/>
</dbReference>
<dbReference type="SUPFAM" id="SSF52540">
    <property type="entry name" value="P-loop containing nucleoside triphosphate hydrolases"/>
    <property type="match status" value="1"/>
</dbReference>
<evidence type="ECO:0000256" key="2">
    <source>
        <dbReference type="ARBA" id="ARBA00022741"/>
    </source>
</evidence>
<keyword evidence="3" id="KW-0611">Plant defense</keyword>
<dbReference type="InterPro" id="IPR041118">
    <property type="entry name" value="Rx_N"/>
</dbReference>
<dbReference type="PANTHER" id="PTHR23155:SF1185">
    <property type="entry name" value="DISEASE RESISTANCE RPP8-LIKE PROTEIN 3-RELATED"/>
    <property type="match status" value="1"/>
</dbReference>
<dbReference type="OrthoDB" id="1111037at2759"/>
<evidence type="ECO:0000313" key="6">
    <source>
        <dbReference type="EMBL" id="KAG2284224.1"/>
    </source>
</evidence>
<keyword evidence="2" id="KW-0547">Nucleotide-binding</keyword>
<dbReference type="Proteomes" id="UP000886595">
    <property type="component" value="Unassembled WGS sequence"/>
</dbReference>
<evidence type="ECO:0000313" key="7">
    <source>
        <dbReference type="Proteomes" id="UP000886595"/>
    </source>
</evidence>
<dbReference type="Pfam" id="PF00931">
    <property type="entry name" value="NB-ARC"/>
    <property type="match status" value="1"/>
</dbReference>
<accession>A0A8X7R816</accession>
<feature type="domain" description="Disease resistance N-terminal" evidence="5">
    <location>
        <begin position="137"/>
        <end position="225"/>
    </location>
</feature>
<sequence>MLLLRAFGPNTDTSNYAGYWWDLNGVITSPPGDLGGLPGLAPVDGLWLIVGALRAVQICDKRYSTAFFLKNHPVEPLTAGYPIVRMVCMVSEAKASKSPLTGKISAVMSSFVQTSEQRIQLKYLNISWRLMAEALLPFAVERLWNLLVRETKQFQGVEEQFEGLKNDVDTLRCFLKDAEAKKHSSEMVRKVIKDIKEIVLDAEDIVETFLLKKELGESSSSSVKRFAYVTVKSMVLGFDMKTIKCDVSKMMEDELLEKIVRVFETQKALIVIDDIWSEGDWNLIKHVFLPKKGWKVLLTSRNEEVALHADKQCVTFKPECLTFEEGWDLFQKLAFPIKETAGLPLAIKVLGGMLRKNYTLRQWKTIRENIKAPIVRGTGFDDGNINTEVYDVLNLSFEELPAYLKHCFLYLASFPEDYEINTKKLSYYWAAEGIQRPMDFNGAAFKRLQMDT</sequence>
<evidence type="ECO:0000259" key="5">
    <source>
        <dbReference type="Pfam" id="PF18052"/>
    </source>
</evidence>
<dbReference type="Gene3D" id="1.10.10.10">
    <property type="entry name" value="Winged helix-like DNA-binding domain superfamily/Winged helix DNA-binding domain"/>
    <property type="match status" value="1"/>
</dbReference>
<name>A0A8X7R816_BRACI</name>
<dbReference type="InterPro" id="IPR038005">
    <property type="entry name" value="RX-like_CC"/>
</dbReference>
<dbReference type="PANTHER" id="PTHR23155">
    <property type="entry name" value="DISEASE RESISTANCE PROTEIN RP"/>
    <property type="match status" value="1"/>
</dbReference>
<comment type="caution">
    <text evidence="6">The sequence shown here is derived from an EMBL/GenBank/DDBJ whole genome shotgun (WGS) entry which is preliminary data.</text>
</comment>
<dbReference type="GO" id="GO:0043531">
    <property type="term" value="F:ADP binding"/>
    <property type="evidence" value="ECO:0007669"/>
    <property type="project" value="InterPro"/>
</dbReference>
<dbReference type="AlphaFoldDB" id="A0A8X7R816"/>
<dbReference type="InterPro" id="IPR036388">
    <property type="entry name" value="WH-like_DNA-bd_sf"/>
</dbReference>
<evidence type="ECO:0000259" key="4">
    <source>
        <dbReference type="Pfam" id="PF00931"/>
    </source>
</evidence>
<reference evidence="6 7" key="1">
    <citation type="submission" date="2020-02" db="EMBL/GenBank/DDBJ databases">
        <authorList>
            <person name="Ma Q."/>
            <person name="Huang Y."/>
            <person name="Song X."/>
            <person name="Pei D."/>
        </authorList>
    </citation>
    <scope>NUCLEOTIDE SEQUENCE [LARGE SCALE GENOMIC DNA]</scope>
    <source>
        <strain evidence="6">Sxm20200214</strain>
        <tissue evidence="6">Leaf</tissue>
    </source>
</reference>
<dbReference type="InterPro" id="IPR027417">
    <property type="entry name" value="P-loop_NTPase"/>
</dbReference>
<feature type="domain" description="NB-ARC" evidence="4">
    <location>
        <begin position="244"/>
        <end position="337"/>
    </location>
</feature>